<dbReference type="EMBL" id="PUHQ01000037">
    <property type="protein sequence ID" value="KAG0661184.1"/>
    <property type="molecule type" value="Genomic_DNA"/>
</dbReference>
<reference evidence="10 11" key="1">
    <citation type="submission" date="2020-11" db="EMBL/GenBank/DDBJ databases">
        <title>Kefir isolates.</title>
        <authorList>
            <person name="Marcisauskas S."/>
            <person name="Kim Y."/>
            <person name="Blasche S."/>
        </authorList>
    </citation>
    <scope>NUCLEOTIDE SEQUENCE [LARGE SCALE GENOMIC DNA]</scope>
    <source>
        <strain evidence="10 11">KR</strain>
    </source>
</reference>
<comment type="caution">
    <text evidence="10">The sequence shown here is derived from an EMBL/GenBank/DDBJ whole genome shotgun (WGS) entry which is preliminary data.</text>
</comment>
<evidence type="ECO:0000256" key="8">
    <source>
        <dbReference type="SAM" id="MobiDB-lite"/>
    </source>
</evidence>
<organism evidence="10 11">
    <name type="scientific">Rhodotorula mucilaginosa</name>
    <name type="common">Yeast</name>
    <name type="synonym">Rhodotorula rubra</name>
    <dbReference type="NCBI Taxonomy" id="5537"/>
    <lineage>
        <taxon>Eukaryota</taxon>
        <taxon>Fungi</taxon>
        <taxon>Dikarya</taxon>
        <taxon>Basidiomycota</taxon>
        <taxon>Pucciniomycotina</taxon>
        <taxon>Microbotryomycetes</taxon>
        <taxon>Sporidiobolales</taxon>
        <taxon>Sporidiobolaceae</taxon>
        <taxon>Rhodotorula</taxon>
    </lineage>
</organism>
<dbReference type="GO" id="GO:0000319">
    <property type="term" value="F:sulfite transmembrane transporter activity"/>
    <property type="evidence" value="ECO:0007669"/>
    <property type="project" value="TreeGrafter"/>
</dbReference>
<dbReference type="Pfam" id="PF03595">
    <property type="entry name" value="SLAC1"/>
    <property type="match status" value="1"/>
</dbReference>
<name>A0A9P6W1M4_RHOMI</name>
<evidence type="ECO:0000256" key="7">
    <source>
        <dbReference type="ARBA" id="ARBA00023136"/>
    </source>
</evidence>
<dbReference type="InterPro" id="IPR038665">
    <property type="entry name" value="Voltage-dep_anion_channel_sf"/>
</dbReference>
<feature type="transmembrane region" description="Helical" evidence="9">
    <location>
        <begin position="291"/>
        <end position="313"/>
    </location>
</feature>
<dbReference type="AlphaFoldDB" id="A0A9P6W1M4"/>
<dbReference type="CDD" id="cd09318">
    <property type="entry name" value="TDT_SSU1"/>
    <property type="match status" value="1"/>
</dbReference>
<comment type="similarity">
    <text evidence="2">Belongs to the tellurite-resistance/dicarboxylate transporter (TDT) family.</text>
</comment>
<feature type="transmembrane region" description="Helical" evidence="9">
    <location>
        <begin position="145"/>
        <end position="169"/>
    </location>
</feature>
<evidence type="ECO:0000313" key="10">
    <source>
        <dbReference type="EMBL" id="KAG0661184.1"/>
    </source>
</evidence>
<protein>
    <submittedName>
        <fullName evidence="10">Plasma membrane sulfite pump involved in sulfite metabolism</fullName>
    </submittedName>
</protein>
<dbReference type="PANTHER" id="PTHR31686">
    <property type="match status" value="1"/>
</dbReference>
<dbReference type="PANTHER" id="PTHR31686:SF1">
    <property type="entry name" value="SULFITE EFFLUX PUMP SSU1"/>
    <property type="match status" value="1"/>
</dbReference>
<accession>A0A9P6W1M4</accession>
<evidence type="ECO:0000256" key="3">
    <source>
        <dbReference type="ARBA" id="ARBA00022448"/>
    </source>
</evidence>
<feature type="compositionally biased region" description="Basic and acidic residues" evidence="8">
    <location>
        <begin position="31"/>
        <end position="67"/>
    </location>
</feature>
<evidence type="ECO:0000256" key="9">
    <source>
        <dbReference type="SAM" id="Phobius"/>
    </source>
</evidence>
<feature type="transmembrane region" description="Helical" evidence="9">
    <location>
        <begin position="422"/>
        <end position="441"/>
    </location>
</feature>
<evidence type="ECO:0000256" key="5">
    <source>
        <dbReference type="ARBA" id="ARBA00022692"/>
    </source>
</evidence>
<dbReference type="Gene3D" id="1.50.10.150">
    <property type="entry name" value="Voltage-dependent anion channel"/>
    <property type="match status" value="1"/>
</dbReference>
<feature type="transmembrane region" description="Helical" evidence="9">
    <location>
        <begin position="189"/>
        <end position="209"/>
    </location>
</feature>
<keyword evidence="5 9" id="KW-0812">Transmembrane</keyword>
<feature type="transmembrane region" description="Helical" evidence="9">
    <location>
        <begin position="119"/>
        <end position="139"/>
    </location>
</feature>
<proteinExistence type="inferred from homology"/>
<keyword evidence="3" id="KW-0813">Transport</keyword>
<dbReference type="GO" id="GO:0005886">
    <property type="term" value="C:plasma membrane"/>
    <property type="evidence" value="ECO:0007669"/>
    <property type="project" value="UniProtKB-SubCell"/>
</dbReference>
<feature type="region of interest" description="Disordered" evidence="8">
    <location>
        <begin position="1"/>
        <end position="90"/>
    </location>
</feature>
<feature type="transmembrane region" description="Helical" evidence="9">
    <location>
        <begin position="379"/>
        <end position="402"/>
    </location>
</feature>
<feature type="transmembrane region" description="Helical" evidence="9">
    <location>
        <begin position="221"/>
        <end position="243"/>
    </location>
</feature>
<dbReference type="Proteomes" id="UP000777482">
    <property type="component" value="Unassembled WGS sequence"/>
</dbReference>
<keyword evidence="11" id="KW-1185">Reference proteome</keyword>
<keyword evidence="7 9" id="KW-0472">Membrane</keyword>
<keyword evidence="4" id="KW-1003">Cell membrane</keyword>
<evidence type="ECO:0000256" key="1">
    <source>
        <dbReference type="ARBA" id="ARBA00004651"/>
    </source>
</evidence>
<gene>
    <name evidence="10" type="primary">SSU1</name>
    <name evidence="10" type="ORF">C6P46_004138</name>
</gene>
<comment type="subcellular location">
    <subcellularLocation>
        <location evidence="1">Cell membrane</location>
        <topology evidence="1">Multi-pass membrane protein</topology>
    </subcellularLocation>
</comment>
<dbReference type="InterPro" id="IPR004695">
    <property type="entry name" value="SLAC1/Mae1/Ssu1/TehA"/>
</dbReference>
<evidence type="ECO:0000256" key="4">
    <source>
        <dbReference type="ARBA" id="ARBA00022475"/>
    </source>
</evidence>
<dbReference type="OrthoDB" id="1099at2759"/>
<feature type="transmembrane region" description="Helical" evidence="9">
    <location>
        <begin position="255"/>
        <end position="279"/>
    </location>
</feature>
<evidence type="ECO:0000313" key="11">
    <source>
        <dbReference type="Proteomes" id="UP000777482"/>
    </source>
</evidence>
<keyword evidence="6 9" id="KW-1133">Transmembrane helix</keyword>
<evidence type="ECO:0000256" key="6">
    <source>
        <dbReference type="ARBA" id="ARBA00022989"/>
    </source>
</evidence>
<feature type="transmembrane region" description="Helical" evidence="9">
    <location>
        <begin position="448"/>
        <end position="470"/>
    </location>
</feature>
<dbReference type="InterPro" id="IPR051629">
    <property type="entry name" value="Sulfite_efflux_TDT"/>
</dbReference>
<sequence length="518" mass="56173">MMRFDGQDPSLAPLENVASDRRTPAAVAPLSDRHRDHALRSAADRHDEFTLVEAKSRTTDQSSHEGFHGASEGGGERSATPPAENAGPTAAGAKTWHNPIFADKARGIRTRALRFTSSWFSVTMGTGIVNILLFGLPWLESHAAFRAIGCAFLVGNMILFGAFTFLTLLRYYLSPRIFIAMLHHETHSLFLGTIPMGLVTIVSGIAATGEEYGLKTLDAALVLYWITVGLSCLTAFGVPFIMFTQHKHAAETMTAAWLLPIVPMITSASVGSTMCKLLLAQDRLSYCMTVLIGSYLCAGIGMLLAMAIIVLYIQRLVLHHLPPREVIVSSWLPVGPIGQGGYALIELGIVATQLFPRYTTLHPDQPYLDMIAPPMLGSAVLLGLLLWGLGIWFALLAIFSIAAQFRETTTTPEGKKTAVFNMGWWAFTFPLGSLTLLTFALGQVFNSMFFKVCSTIMTAAVTALWVVVFIPTCIGFCRGTLFSAPCLQALPREYVDKLAPAEGCAPLRKAEKQAQAGA</sequence>
<evidence type="ECO:0000256" key="2">
    <source>
        <dbReference type="ARBA" id="ARBA00008566"/>
    </source>
</evidence>